<dbReference type="InterPro" id="IPR020904">
    <property type="entry name" value="Sc_DH/Rdtase_CS"/>
</dbReference>
<keyword evidence="4" id="KW-1185">Reference proteome</keyword>
<keyword evidence="2" id="KW-0560">Oxidoreductase</keyword>
<reference evidence="3 4" key="1">
    <citation type="submission" date="2016-11" db="EMBL/GenBank/DDBJ databases">
        <authorList>
            <person name="Jaros S."/>
            <person name="Januszkiewicz K."/>
            <person name="Wedrychowicz H."/>
        </authorList>
    </citation>
    <scope>NUCLEOTIDE SEQUENCE [LARGE SCALE GENOMIC DNA]</scope>
    <source>
        <strain evidence="3 4">DSM 17737</strain>
    </source>
</reference>
<proteinExistence type="inferred from homology"/>
<dbReference type="InterPro" id="IPR002347">
    <property type="entry name" value="SDR_fam"/>
</dbReference>
<dbReference type="AlphaFoldDB" id="A0A1N6F6U1"/>
<dbReference type="PANTHER" id="PTHR44169">
    <property type="entry name" value="NADPH-DEPENDENT 1-ACYLDIHYDROXYACETONE PHOSPHATE REDUCTASE"/>
    <property type="match status" value="1"/>
</dbReference>
<organism evidence="3 4">
    <name type="scientific">Sulfurivirga caldicuralii</name>
    <dbReference type="NCBI Taxonomy" id="364032"/>
    <lineage>
        <taxon>Bacteria</taxon>
        <taxon>Pseudomonadati</taxon>
        <taxon>Pseudomonadota</taxon>
        <taxon>Gammaproteobacteria</taxon>
        <taxon>Thiotrichales</taxon>
        <taxon>Piscirickettsiaceae</taxon>
        <taxon>Sulfurivirga</taxon>
    </lineage>
</organism>
<dbReference type="Proteomes" id="UP000198461">
    <property type="component" value="Unassembled WGS sequence"/>
</dbReference>
<comment type="similarity">
    <text evidence="1">Belongs to the short-chain dehydrogenases/reductases (SDR) family.</text>
</comment>
<dbReference type="PRINTS" id="PR00081">
    <property type="entry name" value="GDHRDH"/>
</dbReference>
<dbReference type="InterPro" id="IPR036291">
    <property type="entry name" value="NAD(P)-bd_dom_sf"/>
</dbReference>
<dbReference type="RefSeq" id="WP_074201227.1">
    <property type="nucleotide sequence ID" value="NZ_FSRE01000002.1"/>
</dbReference>
<dbReference type="OrthoDB" id="9810734at2"/>
<protein>
    <submittedName>
        <fullName evidence="3">Short-chain dehydrogenase</fullName>
    </submittedName>
</protein>
<dbReference type="SUPFAM" id="SSF51735">
    <property type="entry name" value="NAD(P)-binding Rossmann-fold domains"/>
    <property type="match status" value="1"/>
</dbReference>
<dbReference type="Gene3D" id="3.40.50.720">
    <property type="entry name" value="NAD(P)-binding Rossmann-like Domain"/>
    <property type="match status" value="1"/>
</dbReference>
<evidence type="ECO:0000313" key="4">
    <source>
        <dbReference type="Proteomes" id="UP000198461"/>
    </source>
</evidence>
<sequence length="290" mass="31487">MKHAPPLQPGDSVLITGCSSGIGYHAAHALNQAGFDVIASARKAKDVTRLQQEGLKSVQLDLDDDTSIATGFDAALSLCESGRLRGLFNNGAFGLPGAVEDLSREALLAQFHTNVFGTQVLTNHMIAHLRQHPDGGRIVHNSSVLGFAAMAYRGAYNASKFALEGLADTQRLELWDEPIDVVLIEPGPITSRFRENAYAAFQRWIDAEHSAHRAQYEAMIQRLKKEGPAAPFTLGPEAVSDKLLLALTRRAPAARYPVTVPTHAFAWLKRLLPTPLLDRLLLKAGGNGKR</sequence>
<dbReference type="EMBL" id="FSRE01000002">
    <property type="protein sequence ID" value="SIN90977.1"/>
    <property type="molecule type" value="Genomic_DNA"/>
</dbReference>
<dbReference type="Pfam" id="PF00106">
    <property type="entry name" value="adh_short"/>
    <property type="match status" value="1"/>
</dbReference>
<evidence type="ECO:0000256" key="2">
    <source>
        <dbReference type="ARBA" id="ARBA00023002"/>
    </source>
</evidence>
<dbReference type="PROSITE" id="PS00061">
    <property type="entry name" value="ADH_SHORT"/>
    <property type="match status" value="1"/>
</dbReference>
<dbReference type="GO" id="GO:0016491">
    <property type="term" value="F:oxidoreductase activity"/>
    <property type="evidence" value="ECO:0007669"/>
    <property type="project" value="UniProtKB-KW"/>
</dbReference>
<name>A0A1N6F6U1_9GAMM</name>
<gene>
    <name evidence="3" type="ORF">SAMN05443662_0946</name>
</gene>
<evidence type="ECO:0000256" key="1">
    <source>
        <dbReference type="ARBA" id="ARBA00006484"/>
    </source>
</evidence>
<dbReference type="PANTHER" id="PTHR44169:SF6">
    <property type="entry name" value="NADPH-DEPENDENT 1-ACYLDIHYDROXYACETONE PHOSPHATE REDUCTASE"/>
    <property type="match status" value="1"/>
</dbReference>
<evidence type="ECO:0000313" key="3">
    <source>
        <dbReference type="EMBL" id="SIN90977.1"/>
    </source>
</evidence>
<dbReference type="STRING" id="364032.SAMN05443662_0946"/>
<accession>A0A1N6F6U1</accession>